<evidence type="ECO:0000313" key="2">
    <source>
        <dbReference type="Proteomes" id="UP000218288"/>
    </source>
</evidence>
<reference evidence="1 2" key="1">
    <citation type="journal article" date="2016" name="Genome Announc.">
        <title>Complete Genome Sequence of Methylobacterium populi P-1M, Isolated from Pink-Pigmented Household Biofilm.</title>
        <authorList>
            <person name="Morohoshi T."/>
            <person name="Ikeda T."/>
        </authorList>
    </citation>
    <scope>NUCLEOTIDE SEQUENCE [LARGE SCALE GENOMIC DNA]</scope>
    <source>
        <strain evidence="1 2">P-1M</strain>
    </source>
</reference>
<accession>A0A160PIL7</accession>
<dbReference type="EMBL" id="AP014809">
    <property type="protein sequence ID" value="BAU93367.1"/>
    <property type="molecule type" value="Genomic_DNA"/>
</dbReference>
<dbReference type="Pfam" id="PF22759">
    <property type="entry name" value="E217_GP41"/>
    <property type="match status" value="1"/>
</dbReference>
<evidence type="ECO:0008006" key="3">
    <source>
        <dbReference type="Google" id="ProtNLM"/>
    </source>
</evidence>
<dbReference type="AlphaFoldDB" id="A0A160PIL7"/>
<evidence type="ECO:0000313" key="1">
    <source>
        <dbReference type="EMBL" id="BAU93367.1"/>
    </source>
</evidence>
<dbReference type="Proteomes" id="UP000218288">
    <property type="component" value="Chromosome"/>
</dbReference>
<dbReference type="OrthoDB" id="2087522at2"/>
<dbReference type="RefSeq" id="WP_157914247.1">
    <property type="nucleotide sequence ID" value="NZ_AP014809.1"/>
</dbReference>
<dbReference type="InterPro" id="IPR054496">
    <property type="entry name" value="E217_GP41"/>
</dbReference>
<proteinExistence type="predicted"/>
<name>A0A160PIL7_9HYPH</name>
<gene>
    <name evidence="1" type="ORF">MPPM_4762</name>
</gene>
<dbReference type="NCBIfam" id="NF047561">
    <property type="entry name" value="orf58_phage_fam"/>
    <property type="match status" value="1"/>
</dbReference>
<organism evidence="1 2">
    <name type="scientific">Methylorubrum populi</name>
    <dbReference type="NCBI Taxonomy" id="223967"/>
    <lineage>
        <taxon>Bacteria</taxon>
        <taxon>Pseudomonadati</taxon>
        <taxon>Pseudomonadota</taxon>
        <taxon>Alphaproteobacteria</taxon>
        <taxon>Hyphomicrobiales</taxon>
        <taxon>Methylobacteriaceae</taxon>
        <taxon>Methylorubrum</taxon>
    </lineage>
</organism>
<protein>
    <recommendedName>
        <fullName evidence="3">Bacteriophage protein</fullName>
    </recommendedName>
</protein>
<sequence length="324" mass="35387">MGQQYARNWKASFTVGGKALDPSSLRMRFATQQKDTSTPHVLNLFITNPSRTTIEAIREEYKKVEISAGYDQDIGTIFSGEIIQVRSGRENVVDTYVHILATGSERPRNFAVVNKALAAGHTFRDRVDVAAKALQEYGVSVGHIDDLGNKKFPRNFICFGMAKDLLREVCEATGASWHIHNGKLNILKNQNTLPDGAVVLNSDTGMVGLPEQTLQGVIVRCLLNYRIRPGTKLQINESSIQRAAISPAYAAGAQNTFFRDQSPNEALQSGILGIAADGFYKALLVEHNGDTRGPNWYTEIVCVKADGGYSPALISRGISDAEGN</sequence>